<keyword evidence="4" id="KW-1185">Reference proteome</keyword>
<evidence type="ECO:0000256" key="1">
    <source>
        <dbReference type="ARBA" id="ARBA00005350"/>
    </source>
</evidence>
<dbReference type="InterPro" id="IPR005552">
    <property type="entry name" value="Scramblase"/>
</dbReference>
<reference evidence="3 4" key="1">
    <citation type="submission" date="2014-03" db="EMBL/GenBank/DDBJ databases">
        <title>Draft genome of the hookworm Oesophagostomum dentatum.</title>
        <authorList>
            <person name="Mitreva M."/>
        </authorList>
    </citation>
    <scope>NUCLEOTIDE SEQUENCE [LARGE SCALE GENOMIC DNA]</scope>
    <source>
        <strain evidence="3 4">OD-Hann</strain>
    </source>
</reference>
<keyword evidence="2" id="KW-0106">Calcium</keyword>
<dbReference type="PANTHER" id="PTHR23248:SF63">
    <property type="entry name" value="PHOSPHOLIPID SCRAMBLASE"/>
    <property type="match status" value="1"/>
</dbReference>
<dbReference type="SUPFAM" id="SSF54518">
    <property type="entry name" value="Tubby C-terminal domain-like"/>
    <property type="match status" value="1"/>
</dbReference>
<dbReference type="GO" id="GO:0017128">
    <property type="term" value="F:phospholipid scramblase activity"/>
    <property type="evidence" value="ECO:0007669"/>
    <property type="project" value="InterPro"/>
</dbReference>
<dbReference type="OrthoDB" id="10041953at2759"/>
<protein>
    <recommendedName>
        <fullName evidence="2">Phospholipid scramblase</fullName>
    </recommendedName>
</protein>
<dbReference type="PANTHER" id="PTHR23248">
    <property type="entry name" value="PHOSPHOLIPID SCRAMBLASE-RELATED"/>
    <property type="match status" value="1"/>
</dbReference>
<dbReference type="Proteomes" id="UP000053660">
    <property type="component" value="Unassembled WGS sequence"/>
</dbReference>
<dbReference type="GO" id="GO:0005886">
    <property type="term" value="C:plasma membrane"/>
    <property type="evidence" value="ECO:0007669"/>
    <property type="project" value="TreeGrafter"/>
</dbReference>
<dbReference type="InterPro" id="IPR025659">
    <property type="entry name" value="Tubby-like_C"/>
</dbReference>
<dbReference type="Pfam" id="PF03803">
    <property type="entry name" value="Scramblase"/>
    <property type="match status" value="1"/>
</dbReference>
<dbReference type="EMBL" id="KN551099">
    <property type="protein sequence ID" value="KHJ92839.1"/>
    <property type="molecule type" value="Genomic_DNA"/>
</dbReference>
<sequence>MDFPALFRKSSTFSLFPGCCGLLANLGCCATECTVESPPGNVIGTVEQKWAFCASALRIKDENGKEILRTEGPCCCMMCGCQDKEFPVVTPTGKEIGSITKKWGGCLREAYTDADIFSVTFPMDLDVRAKAVLLGATFLVDFMEFEQKAKNSS</sequence>
<organism evidence="3 4">
    <name type="scientific">Oesophagostomum dentatum</name>
    <name type="common">Nodular worm</name>
    <dbReference type="NCBI Taxonomy" id="61180"/>
    <lineage>
        <taxon>Eukaryota</taxon>
        <taxon>Metazoa</taxon>
        <taxon>Ecdysozoa</taxon>
        <taxon>Nematoda</taxon>
        <taxon>Chromadorea</taxon>
        <taxon>Rhabditida</taxon>
        <taxon>Rhabditina</taxon>
        <taxon>Rhabditomorpha</taxon>
        <taxon>Strongyloidea</taxon>
        <taxon>Strongylidae</taxon>
        <taxon>Oesophagostomum</taxon>
    </lineage>
</organism>
<keyword evidence="2" id="KW-0449">Lipoprotein</keyword>
<comment type="cofactor">
    <cofactor evidence="2">
        <name>Ca(2+)</name>
        <dbReference type="ChEBI" id="CHEBI:29108"/>
    </cofactor>
</comment>
<comment type="function">
    <text evidence="2">May mediate accelerated ATP-independent bidirectional transbilayer migration of phospholipids upon binding calcium ions that results in a loss of phospholipid asymmetry in the plasma membrane.</text>
</comment>
<evidence type="ECO:0000256" key="2">
    <source>
        <dbReference type="RuleBase" id="RU363116"/>
    </source>
</evidence>
<accession>A0A0B1T6G6</accession>
<comment type="similarity">
    <text evidence="1 2">Belongs to the phospholipid scramblase family.</text>
</comment>
<evidence type="ECO:0000313" key="4">
    <source>
        <dbReference type="Proteomes" id="UP000053660"/>
    </source>
</evidence>
<evidence type="ECO:0000313" key="3">
    <source>
        <dbReference type="EMBL" id="KHJ92839.1"/>
    </source>
</evidence>
<name>A0A0B1T6G6_OESDE</name>
<dbReference type="AlphaFoldDB" id="A0A0B1T6G6"/>
<keyword evidence="2" id="KW-0564">Palmitate</keyword>
<gene>
    <name evidence="3" type="ORF">OESDEN_07263</name>
</gene>
<proteinExistence type="inferred from homology"/>